<keyword evidence="2" id="KW-1185">Reference proteome</keyword>
<dbReference type="Proteomes" id="UP000190897">
    <property type="component" value="Unassembled WGS sequence"/>
</dbReference>
<evidence type="ECO:0000313" key="2">
    <source>
        <dbReference type="Proteomes" id="UP000190897"/>
    </source>
</evidence>
<sequence length="52" mass="6389">MRLKYFNVFLYLNQRLAYYKCITNMGLRNSLIKTVSHQQCSKYFGKRFFKIL</sequence>
<dbReference type="AlphaFoldDB" id="A0A1T5BRN1"/>
<evidence type="ECO:0000313" key="1">
    <source>
        <dbReference type="EMBL" id="SKB50052.1"/>
    </source>
</evidence>
<accession>A0A1T5BRN1</accession>
<organism evidence="1 2">
    <name type="scientific">Dyadobacter psychrophilus</name>
    <dbReference type="NCBI Taxonomy" id="651661"/>
    <lineage>
        <taxon>Bacteria</taxon>
        <taxon>Pseudomonadati</taxon>
        <taxon>Bacteroidota</taxon>
        <taxon>Cytophagia</taxon>
        <taxon>Cytophagales</taxon>
        <taxon>Spirosomataceae</taxon>
        <taxon>Dyadobacter</taxon>
    </lineage>
</organism>
<name>A0A1T5BRN1_9BACT</name>
<protein>
    <submittedName>
        <fullName evidence="1">Uncharacterized protein</fullName>
    </submittedName>
</protein>
<dbReference type="EMBL" id="FUZA01000001">
    <property type="protein sequence ID" value="SKB50052.1"/>
    <property type="molecule type" value="Genomic_DNA"/>
</dbReference>
<proteinExistence type="predicted"/>
<reference evidence="2" key="1">
    <citation type="submission" date="2017-02" db="EMBL/GenBank/DDBJ databases">
        <authorList>
            <person name="Varghese N."/>
            <person name="Submissions S."/>
        </authorList>
    </citation>
    <scope>NUCLEOTIDE SEQUENCE [LARGE SCALE GENOMIC DNA]</scope>
    <source>
        <strain evidence="2">DSM 22270</strain>
    </source>
</reference>
<gene>
    <name evidence="1" type="ORF">SAMN05660293_00560</name>
</gene>